<evidence type="ECO:0000313" key="6">
    <source>
        <dbReference type="Proteomes" id="UP000726105"/>
    </source>
</evidence>
<proteinExistence type="predicted"/>
<dbReference type="Proteomes" id="UP000718281">
    <property type="component" value="Unassembled WGS sequence"/>
</dbReference>
<name>A0A935CDY5_9MICO</name>
<feature type="region of interest" description="Disordered" evidence="1">
    <location>
        <begin position="1"/>
        <end position="20"/>
    </location>
</feature>
<evidence type="ECO:0000313" key="5">
    <source>
        <dbReference type="Proteomes" id="UP000718281"/>
    </source>
</evidence>
<feature type="compositionally biased region" description="Basic and acidic residues" evidence="1">
    <location>
        <begin position="81"/>
        <end position="95"/>
    </location>
</feature>
<dbReference type="EMBL" id="JADJIB010000001">
    <property type="protein sequence ID" value="MBK7271667.1"/>
    <property type="molecule type" value="Genomic_DNA"/>
</dbReference>
<dbReference type="AlphaFoldDB" id="A0A935CDY5"/>
<organism evidence="2 5">
    <name type="scientific">Candidatus Phosphoribacter hodrii</name>
    <dbReference type="NCBI Taxonomy" id="2953743"/>
    <lineage>
        <taxon>Bacteria</taxon>
        <taxon>Bacillati</taxon>
        <taxon>Actinomycetota</taxon>
        <taxon>Actinomycetes</taxon>
        <taxon>Micrococcales</taxon>
        <taxon>Dermatophilaceae</taxon>
        <taxon>Candidatus Phosphoribacter</taxon>
    </lineage>
</organism>
<feature type="region of interest" description="Disordered" evidence="1">
    <location>
        <begin position="72"/>
        <end position="119"/>
    </location>
</feature>
<evidence type="ECO:0000313" key="2">
    <source>
        <dbReference type="EMBL" id="MBK6300920.1"/>
    </source>
</evidence>
<accession>A0A935CDY5</accession>
<evidence type="ECO:0000313" key="3">
    <source>
        <dbReference type="EMBL" id="MBK7271667.1"/>
    </source>
</evidence>
<dbReference type="EMBL" id="JADIXZ010000004">
    <property type="protein sequence ID" value="MBK6300920.1"/>
    <property type="molecule type" value="Genomic_DNA"/>
</dbReference>
<dbReference type="EMBL" id="JADKGK010000024">
    <property type="protein sequence ID" value="MBL0005232.1"/>
    <property type="molecule type" value="Genomic_DNA"/>
</dbReference>
<protein>
    <submittedName>
        <fullName evidence="2">Uncharacterized protein</fullName>
    </submittedName>
</protein>
<feature type="compositionally biased region" description="Basic and acidic residues" evidence="1">
    <location>
        <begin position="1"/>
        <end position="18"/>
    </location>
</feature>
<dbReference type="Proteomes" id="UP000726105">
    <property type="component" value="Unassembled WGS sequence"/>
</dbReference>
<reference evidence="5 6" key="1">
    <citation type="submission" date="2020-10" db="EMBL/GenBank/DDBJ databases">
        <title>Connecting structure to function with the recovery of over 1000 high-quality activated sludge metagenome-assembled genomes encoding full-length rRNA genes using long-read sequencing.</title>
        <authorList>
            <person name="Singleton C.M."/>
            <person name="Petriglieri F."/>
            <person name="Kristensen J.M."/>
            <person name="Kirkegaard R.H."/>
            <person name="Michaelsen T.Y."/>
            <person name="Andersen M.H."/>
            <person name="Karst S.M."/>
            <person name="Dueholm M.S."/>
            <person name="Nielsen P.H."/>
            <person name="Albertsen M."/>
        </authorList>
    </citation>
    <scope>NUCLEOTIDE SEQUENCE [LARGE SCALE GENOMIC DNA]</scope>
    <source>
        <strain evidence="2">AalE_18-Q3-R2-46_BAT3C.188</strain>
        <strain evidence="3">Ega_18-Q3-R5-49_MAXAC.001</strain>
        <strain evidence="4">Ribe_18-Q3-R11-54_MAXAC.001</strain>
    </source>
</reference>
<sequence length="119" mass="13116">MPDGERPAHRSTRRDHGAPADVLAQVRQHALDASESLFAVDPMLGDPLVQRGVDEFVEQVVDALRVIAQLSQQRDPSWAGAEEHHAGSDVQHRVTPDVARPGGRDATRRAGSDMDRPRW</sequence>
<comment type="caution">
    <text evidence="2">The sequence shown here is derived from an EMBL/GenBank/DDBJ whole genome shotgun (WGS) entry which is preliminary data.</text>
</comment>
<feature type="compositionally biased region" description="Basic and acidic residues" evidence="1">
    <location>
        <begin position="102"/>
        <end position="119"/>
    </location>
</feature>
<dbReference type="Proteomes" id="UP000886632">
    <property type="component" value="Unassembled WGS sequence"/>
</dbReference>
<gene>
    <name evidence="2" type="ORF">IPF40_07665</name>
    <name evidence="3" type="ORF">IPI13_00315</name>
    <name evidence="4" type="ORF">IPP00_15070</name>
</gene>
<evidence type="ECO:0000256" key="1">
    <source>
        <dbReference type="SAM" id="MobiDB-lite"/>
    </source>
</evidence>
<evidence type="ECO:0000313" key="4">
    <source>
        <dbReference type="EMBL" id="MBL0005232.1"/>
    </source>
</evidence>